<gene>
    <name evidence="2" type="ORF">BDV36DRAFT_256092</name>
</gene>
<protein>
    <submittedName>
        <fullName evidence="2">Uncharacterized protein</fullName>
    </submittedName>
</protein>
<proteinExistence type="predicted"/>
<feature type="compositionally biased region" description="Basic and acidic residues" evidence="1">
    <location>
        <begin position="1"/>
        <end position="25"/>
    </location>
</feature>
<feature type="region of interest" description="Disordered" evidence="1">
    <location>
        <begin position="1"/>
        <end position="35"/>
    </location>
</feature>
<evidence type="ECO:0000313" key="3">
    <source>
        <dbReference type="Proteomes" id="UP000325395"/>
    </source>
</evidence>
<keyword evidence="3" id="KW-1185">Reference proteome</keyword>
<feature type="non-terminal residue" evidence="2">
    <location>
        <position position="62"/>
    </location>
</feature>
<reference evidence="2 3" key="1">
    <citation type="submission" date="2019-04" db="EMBL/GenBank/DDBJ databases">
        <authorList>
            <consortium name="DOE Joint Genome Institute"/>
            <person name="Mondo S."/>
            <person name="Kjaerbolling I."/>
            <person name="Vesth T."/>
            <person name="Frisvad J.C."/>
            <person name="Nybo J.L."/>
            <person name="Theobald S."/>
            <person name="Kildgaard S."/>
            <person name="Isbrandt T."/>
            <person name="Kuo A."/>
            <person name="Sato A."/>
            <person name="Lyhne E.K."/>
            <person name="Kogle M.E."/>
            <person name="Wiebenga A."/>
            <person name="Kun R.S."/>
            <person name="Lubbers R.J."/>
            <person name="Makela M.R."/>
            <person name="Barry K."/>
            <person name="Chovatia M."/>
            <person name="Clum A."/>
            <person name="Daum C."/>
            <person name="Haridas S."/>
            <person name="He G."/>
            <person name="LaButti K."/>
            <person name="Lipzen A."/>
            <person name="Riley R."/>
            <person name="Salamov A."/>
            <person name="Simmons B.A."/>
            <person name="Magnuson J.K."/>
            <person name="Henrissat B."/>
            <person name="Mortensen U.H."/>
            <person name="Larsen T.O."/>
            <person name="Devries R.P."/>
            <person name="Grigoriev I.V."/>
            <person name="Machida M."/>
            <person name="Baker S.E."/>
            <person name="Andersen M.R."/>
            <person name="Cantor M.N."/>
            <person name="Hua S.X."/>
        </authorList>
    </citation>
    <scope>NUCLEOTIDE SEQUENCE [LARGE SCALE GENOMIC DNA]</scope>
    <source>
        <strain evidence="2 3">CBS 117616</strain>
    </source>
</reference>
<dbReference type="EMBL" id="ML735735">
    <property type="protein sequence ID" value="KAE8417677.1"/>
    <property type="molecule type" value="Genomic_DNA"/>
</dbReference>
<evidence type="ECO:0000313" key="2">
    <source>
        <dbReference type="EMBL" id="KAE8417677.1"/>
    </source>
</evidence>
<organism evidence="2 3">
    <name type="scientific">Aspergillus pseudocaelatus</name>
    <dbReference type="NCBI Taxonomy" id="1825620"/>
    <lineage>
        <taxon>Eukaryota</taxon>
        <taxon>Fungi</taxon>
        <taxon>Dikarya</taxon>
        <taxon>Ascomycota</taxon>
        <taxon>Pezizomycotina</taxon>
        <taxon>Eurotiomycetes</taxon>
        <taxon>Eurotiomycetidae</taxon>
        <taxon>Eurotiales</taxon>
        <taxon>Aspergillaceae</taxon>
        <taxon>Aspergillus</taxon>
        <taxon>Aspergillus subgen. Circumdati</taxon>
    </lineage>
</organism>
<sequence length="62" mass="6968">MQRIGVVEKRLPDREGGLKGQDPPDQRASPMSRVESMEPDRLVYLSALARPTHEATSFSFLL</sequence>
<evidence type="ECO:0000256" key="1">
    <source>
        <dbReference type="SAM" id="MobiDB-lite"/>
    </source>
</evidence>
<name>A0ABQ6WKL5_9EURO</name>
<accession>A0ABQ6WKL5</accession>
<dbReference type="Proteomes" id="UP000325395">
    <property type="component" value="Unassembled WGS sequence"/>
</dbReference>